<dbReference type="Gene3D" id="3.30.110.170">
    <property type="entry name" value="Protein of unknown function (DUF541), domain 1"/>
    <property type="match status" value="1"/>
</dbReference>
<evidence type="ECO:0000313" key="2">
    <source>
        <dbReference type="Proteomes" id="UP000593818"/>
    </source>
</evidence>
<dbReference type="InterPro" id="IPR007497">
    <property type="entry name" value="SIMPL/DUF541"/>
</dbReference>
<dbReference type="AlphaFoldDB" id="A0A7M2XVA5"/>
<dbReference type="GO" id="GO:0006974">
    <property type="term" value="P:DNA damage response"/>
    <property type="evidence" value="ECO:0007669"/>
    <property type="project" value="TreeGrafter"/>
</dbReference>
<keyword evidence="2" id="KW-1185">Reference proteome</keyword>
<dbReference type="InterPro" id="IPR052022">
    <property type="entry name" value="26kDa_periplasmic_antigen"/>
</dbReference>
<dbReference type="EMBL" id="CP063450">
    <property type="protein sequence ID" value="QOW00931.1"/>
    <property type="molecule type" value="Genomic_DNA"/>
</dbReference>
<accession>A0A7M2XVA5</accession>
<dbReference type="Pfam" id="PF04402">
    <property type="entry name" value="SIMPL"/>
    <property type="match status" value="1"/>
</dbReference>
<sequence>MTQPPVTITVTGHAERTVAPNRCTVVLRVHADGSSRKQAAEPVTAAVATITDLITELRKRTPSPVKRWTFDRVRHSRRRPFNREGKNRPWVYNSSASITVTFHEFDAVGAFVEQVAELEVVTVADLQWWITRKARKKRLAQVRDLAVRNALDKAKAYTTSLGLDTVRAVAIADPGMLGSQPSPVHTGGAPMMRTAMLRSDAMSAPESAEPELVFEPDRVTLTADVEARFEASPQRR</sequence>
<protein>
    <submittedName>
        <fullName evidence="1">SIMPL domain-containing protein</fullName>
    </submittedName>
</protein>
<dbReference type="Proteomes" id="UP000593818">
    <property type="component" value="Chromosome"/>
</dbReference>
<dbReference type="Gene3D" id="3.30.70.2970">
    <property type="entry name" value="Protein of unknown function (DUF541), domain 2"/>
    <property type="match status" value="1"/>
</dbReference>
<gene>
    <name evidence="1" type="ORF">INP59_11870</name>
</gene>
<evidence type="ECO:0000313" key="1">
    <source>
        <dbReference type="EMBL" id="QOW00931.1"/>
    </source>
</evidence>
<proteinExistence type="predicted"/>
<reference evidence="1 2" key="1">
    <citation type="submission" date="2020-10" db="EMBL/GenBank/DDBJ databases">
        <title>Whole genome sequence of oil-degrading bacteria Rhodococcus pyridinivorans strain 5Ap.</title>
        <authorList>
            <person name="Akhremchuk A.E."/>
            <person name="Valentovich L.N."/>
            <person name="Charniauskaya M.I."/>
            <person name="Bukliarevich H.A."/>
            <person name="Titok M.A."/>
        </authorList>
    </citation>
    <scope>NUCLEOTIDE SEQUENCE [LARGE SCALE GENOMIC DNA]</scope>
    <source>
        <strain evidence="1 2">5Ap</strain>
    </source>
</reference>
<dbReference type="PANTHER" id="PTHR34387:SF1">
    <property type="entry name" value="PERIPLASMIC IMMUNOGENIC PROTEIN"/>
    <property type="match status" value="1"/>
</dbReference>
<name>A0A7M2XVA5_9NOCA</name>
<dbReference type="RefSeq" id="WP_193903779.1">
    <property type="nucleotide sequence ID" value="NZ_CP063450.1"/>
</dbReference>
<organism evidence="1 2">
    <name type="scientific">Rhodococcus pyridinivorans</name>
    <dbReference type="NCBI Taxonomy" id="103816"/>
    <lineage>
        <taxon>Bacteria</taxon>
        <taxon>Bacillati</taxon>
        <taxon>Actinomycetota</taxon>
        <taxon>Actinomycetes</taxon>
        <taxon>Mycobacteriales</taxon>
        <taxon>Nocardiaceae</taxon>
        <taxon>Rhodococcus</taxon>
    </lineage>
</organism>
<dbReference type="PANTHER" id="PTHR34387">
    <property type="entry name" value="SLR1258 PROTEIN"/>
    <property type="match status" value="1"/>
</dbReference>